<feature type="zinc finger region" description="C3H1-type" evidence="5">
    <location>
        <begin position="252"/>
        <end position="277"/>
    </location>
</feature>
<dbReference type="PANTHER" id="PTHR14493:SF50">
    <property type="entry name" value="RING FINGER PROTEIN UNKEMPT"/>
    <property type="match status" value="1"/>
</dbReference>
<proteinExistence type="predicted"/>
<dbReference type="Proteomes" id="UP000039865">
    <property type="component" value="Unassembled WGS sequence"/>
</dbReference>
<dbReference type="Pfam" id="PF25512">
    <property type="entry name" value="zf-CCCH_AtC3H23"/>
    <property type="match status" value="1"/>
</dbReference>
<dbReference type="InParanoid" id="A0A078AKP4"/>
<feature type="domain" description="C3H1-type" evidence="6">
    <location>
        <begin position="252"/>
        <end position="277"/>
    </location>
</feature>
<evidence type="ECO:0000313" key="7">
    <source>
        <dbReference type="EMBL" id="CDW82461.1"/>
    </source>
</evidence>
<sequence length="575" mass="67399">MNPNSFPQSPSKQKLNDFKTLEVVVVPMETNQSIYQMDLKIKGNETSLKQVFDENVNNYWTKVFKGHSPKEPPSYSVFRKTMNVEVQYFEEFAGKSLHILLLKCEGFKFPRNPNAHLLELFCNTHFYGPLVVAMNMNQVPYHLASFKYSFIDEIISINEKEKRQYPPPFIQTNSQKKNKAMPFYVSSEQKSVPDDLLQIRNNMDQDMFYIYRYKTAYCPQKNVKHDWAQCIYAHKPQDYRRPPDTYTYWPDDCKSFLQDQEDGCPLGFKCKYSHSTFERLYHPLKYKTNPCDQNYKSQKKQCKRGEMCAFYHDKTQKRYPQGCPKTQPQMMRQQSFTPDVQQIQLAFSTSPQNQAQPELENLECFSLAQQLINQDQQSFYQNVHPQIQSFQQQQLQQQQQNQHQQQILLQQQRMSQQNQMSNALNQMNRQLNVNQSGIKNTNSNHLRNKDYALQSTVNTDSYLNSMFSFEIGAKERALSTDNIFSSPKGLPYLSDMVFPQLDEENEEIEMHIEEDIQKMVLSNIAQDQGNHSNSVEEDSIFSHSPLQSIQQLNQSSLQLNSAQLPNSLTQGHRLY</sequence>
<feature type="domain" description="C3H1-type" evidence="6">
    <location>
        <begin position="285"/>
        <end position="315"/>
    </location>
</feature>
<evidence type="ECO:0000256" key="3">
    <source>
        <dbReference type="ARBA" id="ARBA00022833"/>
    </source>
</evidence>
<keyword evidence="3 5" id="KW-0862">Zinc</keyword>
<dbReference type="GO" id="GO:0008270">
    <property type="term" value="F:zinc ion binding"/>
    <property type="evidence" value="ECO:0007669"/>
    <property type="project" value="UniProtKB-KW"/>
</dbReference>
<evidence type="ECO:0000256" key="2">
    <source>
        <dbReference type="ARBA" id="ARBA00022771"/>
    </source>
</evidence>
<dbReference type="InterPro" id="IPR045234">
    <property type="entry name" value="Unkempt-like"/>
</dbReference>
<dbReference type="PROSITE" id="PS50103">
    <property type="entry name" value="ZF_C3H1"/>
    <property type="match status" value="2"/>
</dbReference>
<dbReference type="OrthoDB" id="20534at2759"/>
<dbReference type="SMART" id="SM00356">
    <property type="entry name" value="ZnF_C3H1"/>
    <property type="match status" value="2"/>
</dbReference>
<dbReference type="PANTHER" id="PTHR14493">
    <property type="entry name" value="UNKEMPT FAMILY MEMBER"/>
    <property type="match status" value="1"/>
</dbReference>
<keyword evidence="4" id="KW-0238">DNA-binding</keyword>
<keyword evidence="1 5" id="KW-0479">Metal-binding</keyword>
<evidence type="ECO:0000256" key="1">
    <source>
        <dbReference type="ARBA" id="ARBA00022723"/>
    </source>
</evidence>
<name>A0A078AKP4_STYLE</name>
<dbReference type="InterPro" id="IPR000571">
    <property type="entry name" value="Znf_CCCH"/>
</dbReference>
<dbReference type="GO" id="GO:0003677">
    <property type="term" value="F:DNA binding"/>
    <property type="evidence" value="ECO:0007669"/>
    <property type="project" value="UniProtKB-KW"/>
</dbReference>
<accession>A0A078AKP4</accession>
<protein>
    <submittedName>
        <fullName evidence="7">Zinc finger ccch domain-containing protein 37</fullName>
    </submittedName>
</protein>
<evidence type="ECO:0000256" key="5">
    <source>
        <dbReference type="PROSITE-ProRule" id="PRU00723"/>
    </source>
</evidence>
<feature type="zinc finger region" description="C3H1-type" evidence="5">
    <location>
        <begin position="285"/>
        <end position="315"/>
    </location>
</feature>
<dbReference type="InterPro" id="IPR057444">
    <property type="entry name" value="Znf-CCCH_AtC3H23-like"/>
</dbReference>
<evidence type="ECO:0000313" key="8">
    <source>
        <dbReference type="Proteomes" id="UP000039865"/>
    </source>
</evidence>
<dbReference type="EMBL" id="CCKQ01010936">
    <property type="protein sequence ID" value="CDW82461.1"/>
    <property type="molecule type" value="Genomic_DNA"/>
</dbReference>
<evidence type="ECO:0000256" key="4">
    <source>
        <dbReference type="ARBA" id="ARBA00023125"/>
    </source>
</evidence>
<keyword evidence="8" id="KW-1185">Reference proteome</keyword>
<organism evidence="7 8">
    <name type="scientific">Stylonychia lemnae</name>
    <name type="common">Ciliate</name>
    <dbReference type="NCBI Taxonomy" id="5949"/>
    <lineage>
        <taxon>Eukaryota</taxon>
        <taxon>Sar</taxon>
        <taxon>Alveolata</taxon>
        <taxon>Ciliophora</taxon>
        <taxon>Intramacronucleata</taxon>
        <taxon>Spirotrichea</taxon>
        <taxon>Stichotrichia</taxon>
        <taxon>Sporadotrichida</taxon>
        <taxon>Oxytrichidae</taxon>
        <taxon>Stylonychinae</taxon>
        <taxon>Stylonychia</taxon>
    </lineage>
</organism>
<gene>
    <name evidence="7" type="primary">Contig11324.g12100</name>
    <name evidence="7" type="ORF">STYLEM_11494</name>
</gene>
<keyword evidence="2 5" id="KW-0863">Zinc-finger</keyword>
<evidence type="ECO:0000259" key="6">
    <source>
        <dbReference type="PROSITE" id="PS50103"/>
    </source>
</evidence>
<dbReference type="AlphaFoldDB" id="A0A078AKP4"/>
<reference evidence="7 8" key="1">
    <citation type="submission" date="2014-06" db="EMBL/GenBank/DDBJ databases">
        <authorList>
            <person name="Swart Estienne"/>
        </authorList>
    </citation>
    <scope>NUCLEOTIDE SEQUENCE [LARGE SCALE GENOMIC DNA]</scope>
    <source>
        <strain evidence="7 8">130c</strain>
    </source>
</reference>